<accession>A0A7X5U6M7</accession>
<dbReference type="InterPro" id="IPR029058">
    <property type="entry name" value="AB_hydrolase_fold"/>
</dbReference>
<comment type="similarity">
    <text evidence="1">Belongs to the AB hydrolase superfamily.</text>
</comment>
<dbReference type="AlphaFoldDB" id="A0A7X5U6M7"/>
<name>A0A7X5U6M7_9MYCO</name>
<organism evidence="4 5">
    <name type="scientific">Mycolicibacterium fluoranthenivorans</name>
    <dbReference type="NCBI Taxonomy" id="258505"/>
    <lineage>
        <taxon>Bacteria</taxon>
        <taxon>Bacillati</taxon>
        <taxon>Actinomycetota</taxon>
        <taxon>Actinomycetes</taxon>
        <taxon>Mycobacteriales</taxon>
        <taxon>Mycobacteriaceae</taxon>
        <taxon>Mycolicibacterium</taxon>
    </lineage>
</organism>
<evidence type="ECO:0000256" key="1">
    <source>
        <dbReference type="ARBA" id="ARBA00008645"/>
    </source>
</evidence>
<evidence type="ECO:0000313" key="4">
    <source>
        <dbReference type="EMBL" id="NIH99302.1"/>
    </source>
</evidence>
<evidence type="ECO:0000256" key="2">
    <source>
        <dbReference type="ARBA" id="ARBA00022801"/>
    </source>
</evidence>
<keyword evidence="2" id="KW-0378">Hydrolase</keyword>
<sequence length="301" mass="32485">MRENRENTEFSSGGERCDAWLYRPESDDDGAPTPVIVMAHGLGGTKAMHLDAYAQRFTAAGYACLVFDYRHFGDSAGLPRQLLSVPRQLADWEAAIAFARSLPGIDADRVVTWGTSFGGGHSLTMAARDHRLAAAIAQCPFTDGLASALAVNPFTSVRVTCAAVRDLIGAARGAAPRYLPSAARPGVPSFMSAYDALPGITALGAEDADFDNRITARSAFDVLFYAPGRHTKDIRCPVYVALCDPDTVAPNRTAERQTSRASGAEVHTYPVGHFDIYFGEHFDRAVSDYLAFLRRHVPVAT</sequence>
<dbReference type="SUPFAM" id="SSF53474">
    <property type="entry name" value="alpha/beta-Hydrolases"/>
    <property type="match status" value="1"/>
</dbReference>
<dbReference type="Proteomes" id="UP000547444">
    <property type="component" value="Unassembled WGS sequence"/>
</dbReference>
<reference evidence="4 5" key="1">
    <citation type="submission" date="2020-03" db="EMBL/GenBank/DDBJ databases">
        <title>Sequencing the genomes of 1000 actinobacteria strains.</title>
        <authorList>
            <person name="Klenk H.-P."/>
        </authorList>
    </citation>
    <scope>NUCLEOTIDE SEQUENCE [LARGE SCALE GENOMIC DNA]</scope>
    <source>
        <strain evidence="4 5">DSM 44556</strain>
    </source>
</reference>
<dbReference type="PANTHER" id="PTHR22946">
    <property type="entry name" value="DIENELACTONE HYDROLASE DOMAIN-CONTAINING PROTEIN-RELATED"/>
    <property type="match status" value="1"/>
</dbReference>
<dbReference type="RefSeq" id="WP_167165314.1">
    <property type="nucleotide sequence ID" value="NZ_JAANOW010000006.1"/>
</dbReference>
<proteinExistence type="inferred from homology"/>
<keyword evidence="5" id="KW-1185">Reference proteome</keyword>
<dbReference type="InterPro" id="IPR050261">
    <property type="entry name" value="FrsA_esterase"/>
</dbReference>
<dbReference type="GO" id="GO:0052689">
    <property type="term" value="F:carboxylic ester hydrolase activity"/>
    <property type="evidence" value="ECO:0007669"/>
    <property type="project" value="UniProtKB-ARBA"/>
</dbReference>
<comment type="caution">
    <text evidence="4">The sequence shown here is derived from an EMBL/GenBank/DDBJ whole genome shotgun (WGS) entry which is preliminary data.</text>
</comment>
<dbReference type="PANTHER" id="PTHR22946:SF9">
    <property type="entry name" value="POLYKETIDE TRANSFERASE AF380"/>
    <property type="match status" value="1"/>
</dbReference>
<dbReference type="Gene3D" id="3.40.50.1820">
    <property type="entry name" value="alpha/beta hydrolase"/>
    <property type="match status" value="1"/>
</dbReference>
<protein>
    <recommendedName>
        <fullName evidence="3">Xaa-Pro dipeptidyl-peptidase-like domain-containing protein</fullName>
    </recommendedName>
</protein>
<dbReference type="Pfam" id="PF02129">
    <property type="entry name" value="Peptidase_S15"/>
    <property type="match status" value="1"/>
</dbReference>
<dbReference type="InterPro" id="IPR000383">
    <property type="entry name" value="Xaa-Pro-like_dom"/>
</dbReference>
<evidence type="ECO:0000259" key="3">
    <source>
        <dbReference type="Pfam" id="PF02129"/>
    </source>
</evidence>
<dbReference type="EMBL" id="JAANOW010000006">
    <property type="protein sequence ID" value="NIH99302.1"/>
    <property type="molecule type" value="Genomic_DNA"/>
</dbReference>
<evidence type="ECO:0000313" key="5">
    <source>
        <dbReference type="Proteomes" id="UP000547444"/>
    </source>
</evidence>
<feature type="domain" description="Xaa-Pro dipeptidyl-peptidase-like" evidence="3">
    <location>
        <begin position="15"/>
        <end position="146"/>
    </location>
</feature>
<gene>
    <name evidence="4" type="ORF">FHU31_006329</name>
</gene>